<evidence type="ECO:0000259" key="6">
    <source>
        <dbReference type="Pfam" id="PF07730"/>
    </source>
</evidence>
<dbReference type="CDD" id="cd16917">
    <property type="entry name" value="HATPase_UhpB-NarQ-NarX-like"/>
    <property type="match status" value="1"/>
</dbReference>
<sequence length="255" mass="29056">MPIEYYKIALGIFVCLVFVSLTTLFSYLLARLYITKVKKHAEEMHAKDMEYQTTLTETIVETQEQLLQNISRDLHDDAGQQITALNFQIENYKHDHPEEVERLSVLSQSLNHLSQSVRSISHSLSSQLVMQQDLGKAIRNELERLQKNSRIQFGIAVSDAPLLLKDDEKLIIYRIFQESLNNCLKHARAKNINIELLASPKFKLSIKDDGKGFDLNEKSLSLGMITMKRRAELIGCTLQIASQPGQGTQLVLSRN</sequence>
<dbReference type="Gene3D" id="3.30.565.10">
    <property type="entry name" value="Histidine kinase-like ATPase, C-terminal domain"/>
    <property type="match status" value="1"/>
</dbReference>
<dbReference type="GO" id="GO:0000155">
    <property type="term" value="F:phosphorelay sensor kinase activity"/>
    <property type="evidence" value="ECO:0007669"/>
    <property type="project" value="InterPro"/>
</dbReference>
<keyword evidence="4" id="KW-1133">Transmembrane helix</keyword>
<accession>A0A4Q1K3E4</accession>
<keyword evidence="4" id="KW-0472">Membrane</keyword>
<dbReference type="InterPro" id="IPR036890">
    <property type="entry name" value="HATPase_C_sf"/>
</dbReference>
<dbReference type="Proteomes" id="UP000289857">
    <property type="component" value="Unassembled WGS sequence"/>
</dbReference>
<evidence type="ECO:0000256" key="3">
    <source>
        <dbReference type="ARBA" id="ARBA00023012"/>
    </source>
</evidence>
<gene>
    <name evidence="7" type="ORF">EQG61_13235</name>
</gene>
<dbReference type="GO" id="GO:0046983">
    <property type="term" value="F:protein dimerization activity"/>
    <property type="evidence" value="ECO:0007669"/>
    <property type="project" value="InterPro"/>
</dbReference>
<keyword evidence="1" id="KW-0808">Transferase</keyword>
<dbReference type="PANTHER" id="PTHR24421">
    <property type="entry name" value="NITRATE/NITRITE SENSOR PROTEIN NARX-RELATED"/>
    <property type="match status" value="1"/>
</dbReference>
<keyword evidence="4" id="KW-0812">Transmembrane</keyword>
<protein>
    <submittedName>
        <fullName evidence="7">Uncharacterized protein</fullName>
    </submittedName>
</protein>
<dbReference type="InterPro" id="IPR050482">
    <property type="entry name" value="Sensor_HK_TwoCompSys"/>
</dbReference>
<name>A0A4Q1K3E4_9FLAO</name>
<dbReference type="Pfam" id="PF07730">
    <property type="entry name" value="HisKA_3"/>
    <property type="match status" value="1"/>
</dbReference>
<evidence type="ECO:0000313" key="8">
    <source>
        <dbReference type="Proteomes" id="UP000289857"/>
    </source>
</evidence>
<dbReference type="Gene3D" id="1.20.5.1930">
    <property type="match status" value="1"/>
</dbReference>
<evidence type="ECO:0000313" key="7">
    <source>
        <dbReference type="EMBL" id="RXR20208.1"/>
    </source>
</evidence>
<keyword evidence="2" id="KW-0418">Kinase</keyword>
<feature type="domain" description="Histidine kinase/HSP90-like ATPase" evidence="5">
    <location>
        <begin position="171"/>
        <end position="252"/>
    </location>
</feature>
<evidence type="ECO:0000256" key="1">
    <source>
        <dbReference type="ARBA" id="ARBA00022679"/>
    </source>
</evidence>
<dbReference type="SUPFAM" id="SSF55874">
    <property type="entry name" value="ATPase domain of HSP90 chaperone/DNA topoisomerase II/histidine kinase"/>
    <property type="match status" value="1"/>
</dbReference>
<evidence type="ECO:0000256" key="2">
    <source>
        <dbReference type="ARBA" id="ARBA00022777"/>
    </source>
</evidence>
<dbReference type="InterPro" id="IPR011712">
    <property type="entry name" value="Sig_transdc_His_kin_sub3_dim/P"/>
</dbReference>
<dbReference type="AlphaFoldDB" id="A0A4Q1K3E4"/>
<evidence type="ECO:0000259" key="5">
    <source>
        <dbReference type="Pfam" id="PF02518"/>
    </source>
</evidence>
<dbReference type="RefSeq" id="WP_129462429.1">
    <property type="nucleotide sequence ID" value="NZ_SBKN01000010.1"/>
</dbReference>
<dbReference type="OrthoDB" id="9760839at2"/>
<dbReference type="InterPro" id="IPR003594">
    <property type="entry name" value="HATPase_dom"/>
</dbReference>
<dbReference type="Pfam" id="PF02518">
    <property type="entry name" value="HATPase_c"/>
    <property type="match status" value="1"/>
</dbReference>
<reference evidence="8" key="1">
    <citation type="submission" date="2019-01" db="EMBL/GenBank/DDBJ databases">
        <title>Cytophagaceae bacterium strain CAR-16.</title>
        <authorList>
            <person name="Chen W.-M."/>
        </authorList>
    </citation>
    <scope>NUCLEOTIDE SEQUENCE [LARGE SCALE GENOMIC DNA]</scope>
    <source>
        <strain evidence="8">WWJ-16</strain>
    </source>
</reference>
<comment type="caution">
    <text evidence="7">The sequence shown here is derived from an EMBL/GenBank/DDBJ whole genome shotgun (WGS) entry which is preliminary data.</text>
</comment>
<keyword evidence="8" id="KW-1185">Reference proteome</keyword>
<dbReference type="EMBL" id="SBKN01000010">
    <property type="protein sequence ID" value="RXR20208.1"/>
    <property type="molecule type" value="Genomic_DNA"/>
</dbReference>
<keyword evidence="3" id="KW-0902">Two-component regulatory system</keyword>
<feature type="transmembrane region" description="Helical" evidence="4">
    <location>
        <begin position="6"/>
        <end position="30"/>
    </location>
</feature>
<organism evidence="7 8">
    <name type="scientific">Flavobacterium stagni</name>
    <dbReference type="NCBI Taxonomy" id="2506421"/>
    <lineage>
        <taxon>Bacteria</taxon>
        <taxon>Pseudomonadati</taxon>
        <taxon>Bacteroidota</taxon>
        <taxon>Flavobacteriia</taxon>
        <taxon>Flavobacteriales</taxon>
        <taxon>Flavobacteriaceae</taxon>
        <taxon>Flavobacterium</taxon>
    </lineage>
</organism>
<feature type="domain" description="Signal transduction histidine kinase subgroup 3 dimerisation and phosphoacceptor" evidence="6">
    <location>
        <begin position="68"/>
        <end position="125"/>
    </location>
</feature>
<proteinExistence type="predicted"/>
<evidence type="ECO:0000256" key="4">
    <source>
        <dbReference type="SAM" id="Phobius"/>
    </source>
</evidence>
<dbReference type="GO" id="GO:0016020">
    <property type="term" value="C:membrane"/>
    <property type="evidence" value="ECO:0007669"/>
    <property type="project" value="InterPro"/>
</dbReference>